<evidence type="ECO:0000259" key="7">
    <source>
        <dbReference type="Pfam" id="PF20009"/>
    </source>
</evidence>
<evidence type="ECO:0000259" key="6">
    <source>
        <dbReference type="Pfam" id="PF18962"/>
    </source>
</evidence>
<dbReference type="Gene3D" id="2.60.40.10">
    <property type="entry name" value="Immunoglobulins"/>
    <property type="match status" value="1"/>
</dbReference>
<feature type="active site" description="Charge relay system" evidence="5">
    <location>
        <position position="133"/>
    </location>
</feature>
<keyword evidence="3 5" id="KW-0378">Hydrolase</keyword>
<dbReference type="Pfam" id="PF18962">
    <property type="entry name" value="Por_Secre_tail"/>
    <property type="match status" value="1"/>
</dbReference>
<dbReference type="Gene3D" id="2.60.120.380">
    <property type="match status" value="1"/>
</dbReference>
<gene>
    <name evidence="8" type="ORF">ACFS25_19745</name>
</gene>
<evidence type="ECO:0000256" key="2">
    <source>
        <dbReference type="ARBA" id="ARBA00022670"/>
    </source>
</evidence>
<dbReference type="SUPFAM" id="SSF52743">
    <property type="entry name" value="Subtilisin-like"/>
    <property type="match status" value="1"/>
</dbReference>
<dbReference type="InterPro" id="IPR008979">
    <property type="entry name" value="Galactose-bd-like_sf"/>
</dbReference>
<proteinExistence type="inferred from homology"/>
<comment type="caution">
    <text evidence="8">The sequence shown here is derived from an EMBL/GenBank/DDBJ whole genome shotgun (WGS) entry which is preliminary data.</text>
</comment>
<evidence type="ECO:0000256" key="3">
    <source>
        <dbReference type="ARBA" id="ARBA00022801"/>
    </source>
</evidence>
<keyword evidence="9" id="KW-1185">Reference proteome</keyword>
<dbReference type="PROSITE" id="PS51892">
    <property type="entry name" value="SUBTILASE"/>
    <property type="match status" value="1"/>
</dbReference>
<evidence type="ECO:0000313" key="9">
    <source>
        <dbReference type="Proteomes" id="UP001597512"/>
    </source>
</evidence>
<keyword evidence="2 5" id="KW-0645">Protease</keyword>
<sequence length="1352" mass="142346">MPQRLWSRTGWLTVFWGLAAITLLPAQSLPQYSSQQRSQQRELQRTIEQVQTENYRQAVAQAQRLNRPINQLSPSGRVVKLRGINSRGELLYDATYSTTKAAISTHTNSLYAGGSLGVALSGSTLKDKLGVWDGGKVRDTHVEFRNGTSGSRVVQVDNATTLVSHSTHVAGILMAAGVNPLVKGMAFGTNLRAYDFSRDVSEMSAAAPNLLISNHSYGSNAGWVYDDTRTTTTKWEWWGDTTISKTEDYKFGIYDDAAASWDKIAQNAPYYLIVKAAGNDHGSDGPGAGQPYYLGTSNVISTLPRNNQDGYGQASTYSTAKNILTVAAVGNLNFGYNQPSDIPLSDFTSWGPTDDGRIKPDISGIGVGILSSSSENDSAYVVYDGTSMASPNVAGSLLLLQELYSQRNSGKYLRSSTLKGLALHTADEGGTTPGPDYQFGWGLLNAETAGRVILNTNQNYLLDERTLNQAETYSLTVVASGRGPLVSTICWTDPVGTASVPTSATVNDRTPKLINDLDARISDGKATTLPWILDPNNPSAAATRGDNVRDNIEQVLIANPVPGKSYTITVANKGTLSGGKQDYALLVSGIGGKAYCASGATSTADSKISRVQFGSINQAGPDGCTSYTDFSQTTTTVQAGQQIPLTVSLGTCGATKNVIVKAFADWNQNGSFDDAGETLATSGVLANSAQFATTVTVPASVSVSQFVRLRIVATETDNAATVLACGAYGNGETQDYVLNVIQTSNDVGATALISPEANFCGQTGSDISVAVRVHNYGAVTQTNVPVSVTITNAANVAVTTLSGTVPQLSAFRESVLTLKIPSSVILAAGQTYRFTVSTGLGNDQNAANNTVTETRVTAPAPTNGLFTVTRCGSDTTISLRNIGGGTAFWYDAPTGGNLLAAGNQLAVKSVPASGQFYATLNDFSGAIGPVDKNAFGGGSYGTGFQPAPLITTQVPLLIESARLYIGSAGTLTFTVRKYDNTAVSSVTLDVTPTRTQSLTAITGGTYPDDPDDQGAVYALNLRIPAAGDYKITIDYGDGASIFRSNTAVSGFPYQLKTQTNQPIVTIKGSLFNNGTTTDTLKTAWYYFYNMRVRSLDCPSPQRTAVTPAAGTGTTATITPNGSTSVCQGASVLLAANTGTNLSYQWYRDGQVITGSTSSTILAATAGSYVVQVANNCLPVKSAAVALTVKTAQTPVIVANGFILTSNVTTNIQWLVDGVPIPGATSPSYTVAKSGRYSVKGSVNGCGESISDEVFLTILATEPIIDDSNLSVYPNPATRQVTVSLAATLALPKPPAVRLTNLSGQTVRTATLQRDGKSYSTIFDVADLPGGTFFVVVEDDQSQSIRVKRIRKQ</sequence>
<name>A0ABW6AQB6_9BACT</name>
<dbReference type="PROSITE" id="PS00138">
    <property type="entry name" value="SUBTILASE_SER"/>
    <property type="match status" value="1"/>
</dbReference>
<dbReference type="InterPro" id="IPR026444">
    <property type="entry name" value="Secre_tail"/>
</dbReference>
<organism evidence="8 9">
    <name type="scientific">Spirosoma flavum</name>
    <dbReference type="NCBI Taxonomy" id="2048557"/>
    <lineage>
        <taxon>Bacteria</taxon>
        <taxon>Pseudomonadati</taxon>
        <taxon>Bacteroidota</taxon>
        <taxon>Cytophagia</taxon>
        <taxon>Cytophagales</taxon>
        <taxon>Cytophagaceae</taxon>
        <taxon>Spirosoma</taxon>
    </lineage>
</organism>
<dbReference type="InterPro" id="IPR023828">
    <property type="entry name" value="Peptidase_S8_Ser-AS"/>
</dbReference>
<dbReference type="Gene3D" id="3.40.50.200">
    <property type="entry name" value="Peptidase S8/S53 domain"/>
    <property type="match status" value="1"/>
</dbReference>
<evidence type="ECO:0000256" key="5">
    <source>
        <dbReference type="PROSITE-ProRule" id="PRU01240"/>
    </source>
</evidence>
<dbReference type="InterPro" id="IPR045474">
    <property type="entry name" value="GEVED"/>
</dbReference>
<comment type="similarity">
    <text evidence="1 5">Belongs to the peptidase S8 family.</text>
</comment>
<dbReference type="InterPro" id="IPR036852">
    <property type="entry name" value="Peptidase_S8/S53_dom_sf"/>
</dbReference>
<accession>A0ABW6AQB6</accession>
<dbReference type="Pfam" id="PF20009">
    <property type="entry name" value="GEVED"/>
    <property type="match status" value="1"/>
</dbReference>
<dbReference type="Proteomes" id="UP001597512">
    <property type="component" value="Unassembled WGS sequence"/>
</dbReference>
<dbReference type="InterPro" id="IPR051048">
    <property type="entry name" value="Peptidase_S8/S53_subtilisin"/>
</dbReference>
<feature type="active site" description="Charge relay system" evidence="5">
    <location>
        <position position="387"/>
    </location>
</feature>
<feature type="domain" description="GEVED" evidence="7">
    <location>
        <begin position="660"/>
        <end position="739"/>
    </location>
</feature>
<feature type="active site" description="Charge relay system" evidence="5">
    <location>
        <position position="165"/>
    </location>
</feature>
<keyword evidence="4 5" id="KW-0720">Serine protease</keyword>
<feature type="domain" description="Secretion system C-terminal sorting" evidence="6">
    <location>
        <begin position="1271"/>
        <end position="1346"/>
    </location>
</feature>
<evidence type="ECO:0000256" key="1">
    <source>
        <dbReference type="ARBA" id="ARBA00011073"/>
    </source>
</evidence>
<evidence type="ECO:0000256" key="4">
    <source>
        <dbReference type="ARBA" id="ARBA00022825"/>
    </source>
</evidence>
<dbReference type="NCBIfam" id="TIGR04183">
    <property type="entry name" value="Por_Secre_tail"/>
    <property type="match status" value="1"/>
</dbReference>
<dbReference type="EMBL" id="JBHUOM010000019">
    <property type="protein sequence ID" value="MFD2936025.1"/>
    <property type="molecule type" value="Genomic_DNA"/>
</dbReference>
<evidence type="ECO:0000313" key="8">
    <source>
        <dbReference type="EMBL" id="MFD2936025.1"/>
    </source>
</evidence>
<dbReference type="PANTHER" id="PTHR43399:SF4">
    <property type="entry name" value="CELL WALL-ASSOCIATED PROTEASE"/>
    <property type="match status" value="1"/>
</dbReference>
<dbReference type="InterPro" id="IPR013783">
    <property type="entry name" value="Ig-like_fold"/>
</dbReference>
<reference evidence="9" key="1">
    <citation type="journal article" date="2019" name="Int. J. Syst. Evol. Microbiol.">
        <title>The Global Catalogue of Microorganisms (GCM) 10K type strain sequencing project: providing services to taxonomists for standard genome sequencing and annotation.</title>
        <authorList>
            <consortium name="The Broad Institute Genomics Platform"/>
            <consortium name="The Broad Institute Genome Sequencing Center for Infectious Disease"/>
            <person name="Wu L."/>
            <person name="Ma J."/>
        </authorList>
    </citation>
    <scope>NUCLEOTIDE SEQUENCE [LARGE SCALE GENOMIC DNA]</scope>
    <source>
        <strain evidence="9">KCTC 52490</strain>
    </source>
</reference>
<dbReference type="SUPFAM" id="SSF49785">
    <property type="entry name" value="Galactose-binding domain-like"/>
    <property type="match status" value="1"/>
</dbReference>
<dbReference type="RefSeq" id="WP_381504412.1">
    <property type="nucleotide sequence ID" value="NZ_JBHUOM010000019.1"/>
</dbReference>
<protein>
    <submittedName>
        <fullName evidence="8">S8 family serine peptidase</fullName>
    </submittedName>
</protein>
<dbReference type="PANTHER" id="PTHR43399">
    <property type="entry name" value="SUBTILISIN-RELATED"/>
    <property type="match status" value="1"/>
</dbReference>